<proteinExistence type="predicted"/>
<dbReference type="Pfam" id="PF00646">
    <property type="entry name" value="F-box"/>
    <property type="match status" value="1"/>
</dbReference>
<dbReference type="PANTHER" id="PTHR31639:SF256">
    <property type="entry name" value="OS07G0242900 PROTEIN"/>
    <property type="match status" value="1"/>
</dbReference>
<dbReference type="Proteomes" id="UP000646827">
    <property type="component" value="Unassembled WGS sequence"/>
</dbReference>
<dbReference type="Gene3D" id="3.80.10.10">
    <property type="entry name" value="Ribonuclease Inhibitor"/>
    <property type="match status" value="1"/>
</dbReference>
<name>A0A8H7SEQ4_9FUNG</name>
<dbReference type="OrthoDB" id="10372328at2759"/>
<keyword evidence="4" id="KW-1185">Reference proteome</keyword>
<dbReference type="SUPFAM" id="SSF48452">
    <property type="entry name" value="TPR-like"/>
    <property type="match status" value="1"/>
</dbReference>
<evidence type="ECO:0000259" key="2">
    <source>
        <dbReference type="PROSITE" id="PS50181"/>
    </source>
</evidence>
<accession>A0A8H7SEQ4</accession>
<dbReference type="PANTHER" id="PTHR31639">
    <property type="entry name" value="F-BOX PROTEIN-LIKE"/>
    <property type="match status" value="1"/>
</dbReference>
<feature type="compositionally biased region" description="Polar residues" evidence="1">
    <location>
        <begin position="1"/>
        <end position="12"/>
    </location>
</feature>
<dbReference type="CDD" id="cd09917">
    <property type="entry name" value="F-box_SF"/>
    <property type="match status" value="1"/>
</dbReference>
<dbReference type="InterPro" id="IPR001810">
    <property type="entry name" value="F-box_dom"/>
</dbReference>
<dbReference type="EMBL" id="JAEPRB010000005">
    <property type="protein sequence ID" value="KAG2227756.1"/>
    <property type="molecule type" value="Genomic_DNA"/>
</dbReference>
<dbReference type="SUPFAM" id="SSF81383">
    <property type="entry name" value="F-box domain"/>
    <property type="match status" value="1"/>
</dbReference>
<gene>
    <name evidence="3" type="ORF">INT45_004798</name>
</gene>
<reference evidence="3 4" key="1">
    <citation type="submission" date="2020-12" db="EMBL/GenBank/DDBJ databases">
        <title>Metabolic potential, ecology and presence of endohyphal bacteria is reflected in genomic diversity of Mucoromycotina.</title>
        <authorList>
            <person name="Muszewska A."/>
            <person name="Okrasinska A."/>
            <person name="Steczkiewicz K."/>
            <person name="Drgas O."/>
            <person name="Orlowska M."/>
            <person name="Perlinska-Lenart U."/>
            <person name="Aleksandrzak-Piekarczyk T."/>
            <person name="Szatraj K."/>
            <person name="Zielenkiewicz U."/>
            <person name="Pilsyk S."/>
            <person name="Malc E."/>
            <person name="Mieczkowski P."/>
            <person name="Kruszewska J.S."/>
            <person name="Biernat P."/>
            <person name="Pawlowska J."/>
        </authorList>
    </citation>
    <scope>NUCLEOTIDE SEQUENCE [LARGE SCALE GENOMIC DNA]</scope>
    <source>
        <strain evidence="3 4">CBS 142.35</strain>
    </source>
</reference>
<feature type="region of interest" description="Disordered" evidence="1">
    <location>
        <begin position="1"/>
        <end position="22"/>
    </location>
</feature>
<evidence type="ECO:0000313" key="4">
    <source>
        <dbReference type="Proteomes" id="UP000646827"/>
    </source>
</evidence>
<feature type="domain" description="F-box" evidence="2">
    <location>
        <begin position="151"/>
        <end position="199"/>
    </location>
</feature>
<evidence type="ECO:0000256" key="1">
    <source>
        <dbReference type="SAM" id="MobiDB-lite"/>
    </source>
</evidence>
<feature type="compositionally biased region" description="Low complexity" evidence="1">
    <location>
        <begin position="13"/>
        <end position="22"/>
    </location>
</feature>
<protein>
    <recommendedName>
        <fullName evidence="2">F-box domain-containing protein</fullName>
    </recommendedName>
</protein>
<comment type="caution">
    <text evidence="3">The sequence shown here is derived from an EMBL/GenBank/DDBJ whole genome shotgun (WGS) entry which is preliminary data.</text>
</comment>
<dbReference type="AlphaFoldDB" id="A0A8H7SEQ4"/>
<dbReference type="Gene3D" id="1.25.40.10">
    <property type="entry name" value="Tetratricopeptide repeat domain"/>
    <property type="match status" value="1"/>
</dbReference>
<sequence length="784" mass="89638">MGTRELQASTQPSNSSSNLSSRLNDLDITSTIKAFQDGKKAHASKKYPDAIDYYTQALNHLKTDLESVILLHRAAAYEQQQEHELVIRDTELAYTNNNTEVSDDYIVHANALSLDKKHKEALETYEAGLTTSTNNSSDNQHMNKPLNEKRQELFQALPNGIISTIVSNLSIKDRIRLSMASRSWNTFIHQWQSTCYNVNMHQDLSIDPSINKKILNAIPEDELKSIILGMSDQDIARNGIPAYFLNIIDNSKLSKINSLGKTGYSDIKQLENVLKRNSDSLTSLILHSTPQNYQNLRKTHNMVIRTAPDLRSFKQYFNHKNSGGDSVMGQEEAQQQQLPSIPAQLSSSSLHLTELTVANEIKIDTLIRLLKRTPHLQKLSLNSIIYPNCMKVLQTICNVCPDIQQFHHVDMRKYPSCVTKYTLPSNESDSTSFSMGLKELTLEYFPMEAEIFDDDDVYNIFQKYHDTLETIEINAMELPLRFNCLDKLSVLGAPRLKKLVLDFYNNQNISTNTIMMIINGAKNLQDLTIIGTNFWEQKIFNALAKLKDLRKLTIGRAHTQFDLDTHGYLDEDPEEDLEEEYCGVMLKGSWFAPLFSSKKLIQFTYHQTELSGEAFLLDLAPYIAKSSIQELNLGTWIEDDKTLDEFLNKLGNDNHTLRWVSLWLDFKYEAEDIAKFSRIKNLSYLNLVDITSDPKPFGKDMLSHLFQELQKRDKFAYVSFENQKRTSRIKGYTHGSSSLSSTSSSTNKLGNWQNSVLQEIDPPSKEEIEDDSDNYEPVYLTMTW</sequence>
<dbReference type="InterPro" id="IPR011990">
    <property type="entry name" value="TPR-like_helical_dom_sf"/>
</dbReference>
<dbReference type="InterPro" id="IPR032675">
    <property type="entry name" value="LRR_dom_sf"/>
</dbReference>
<dbReference type="PROSITE" id="PS50181">
    <property type="entry name" value="FBOX"/>
    <property type="match status" value="1"/>
</dbReference>
<organism evidence="3 4">
    <name type="scientific">Circinella minor</name>
    <dbReference type="NCBI Taxonomy" id="1195481"/>
    <lineage>
        <taxon>Eukaryota</taxon>
        <taxon>Fungi</taxon>
        <taxon>Fungi incertae sedis</taxon>
        <taxon>Mucoromycota</taxon>
        <taxon>Mucoromycotina</taxon>
        <taxon>Mucoromycetes</taxon>
        <taxon>Mucorales</taxon>
        <taxon>Lichtheimiaceae</taxon>
        <taxon>Circinella</taxon>
    </lineage>
</organism>
<dbReference type="SUPFAM" id="SSF52047">
    <property type="entry name" value="RNI-like"/>
    <property type="match status" value="1"/>
</dbReference>
<dbReference type="InterPro" id="IPR036047">
    <property type="entry name" value="F-box-like_dom_sf"/>
</dbReference>
<evidence type="ECO:0000313" key="3">
    <source>
        <dbReference type="EMBL" id="KAG2227756.1"/>
    </source>
</evidence>